<dbReference type="InterPro" id="IPR000150">
    <property type="entry name" value="Cof"/>
</dbReference>
<organism evidence="1 2">
    <name type="scientific">Candidatus Limivivens merdigallinarum</name>
    <dbReference type="NCBI Taxonomy" id="2840859"/>
    <lineage>
        <taxon>Bacteria</taxon>
        <taxon>Bacillati</taxon>
        <taxon>Bacillota</taxon>
        <taxon>Clostridia</taxon>
        <taxon>Lachnospirales</taxon>
        <taxon>Lachnospiraceae</taxon>
        <taxon>Lachnospiraceae incertae sedis</taxon>
        <taxon>Candidatus Limivivens</taxon>
    </lineage>
</organism>
<dbReference type="EMBL" id="DVFT01000083">
    <property type="protein sequence ID" value="HIQ96024.1"/>
    <property type="molecule type" value="Genomic_DNA"/>
</dbReference>
<protein>
    <submittedName>
        <fullName evidence="1">HAD family phosphatase</fullName>
    </submittedName>
</protein>
<sequence>MILFTDLDGTLFNDNKEFTSGNRDAINRALDQGHQVVISTGRPLVSAKLQAETLQLDREGCYVIAFNGGEIYDFSAGKSIYKKTIPLDQVKYVFQEAESFGLHCQTYDDKQILCTRASDEVKRYHASTKVPFRVVPDVIEALPSPPCKMIVISFTDHEKLLRFRDATASWASGKLDRFFSNDWYLEHVPVGVSKGTAVRYLCEYLHADLADTIAVGDAENDIPMIQTAGLGVAMKNADAAVKEAADWVTTRDNNQDGVAEIIERYLLKPSLGQPF</sequence>
<dbReference type="CDD" id="cd07516">
    <property type="entry name" value="HAD_Pase"/>
    <property type="match status" value="1"/>
</dbReference>
<dbReference type="Gene3D" id="3.40.50.1000">
    <property type="entry name" value="HAD superfamily/HAD-like"/>
    <property type="match status" value="1"/>
</dbReference>
<dbReference type="PANTHER" id="PTHR10000:SF8">
    <property type="entry name" value="HAD SUPERFAMILY HYDROLASE-LIKE, TYPE 3"/>
    <property type="match status" value="1"/>
</dbReference>
<dbReference type="PROSITE" id="PS01229">
    <property type="entry name" value="COF_2"/>
    <property type="match status" value="1"/>
</dbReference>
<name>A0A9D0ZUK3_9FIRM</name>
<comment type="caution">
    <text evidence="1">The sequence shown here is derived from an EMBL/GenBank/DDBJ whole genome shotgun (WGS) entry which is preliminary data.</text>
</comment>
<dbReference type="SFLD" id="SFLDS00003">
    <property type="entry name" value="Haloacid_Dehalogenase"/>
    <property type="match status" value="1"/>
</dbReference>
<dbReference type="GO" id="GO:0005829">
    <property type="term" value="C:cytosol"/>
    <property type="evidence" value="ECO:0007669"/>
    <property type="project" value="TreeGrafter"/>
</dbReference>
<evidence type="ECO:0000313" key="2">
    <source>
        <dbReference type="Proteomes" id="UP000886886"/>
    </source>
</evidence>
<dbReference type="NCBIfam" id="TIGR00099">
    <property type="entry name" value="Cof-subfamily"/>
    <property type="match status" value="1"/>
</dbReference>
<proteinExistence type="predicted"/>
<dbReference type="SFLD" id="SFLDG01140">
    <property type="entry name" value="C2.B:_Phosphomannomutase_and_P"/>
    <property type="match status" value="1"/>
</dbReference>
<dbReference type="GO" id="GO:0000287">
    <property type="term" value="F:magnesium ion binding"/>
    <property type="evidence" value="ECO:0007669"/>
    <property type="project" value="TreeGrafter"/>
</dbReference>
<gene>
    <name evidence="1" type="ORF">IAB26_05610</name>
</gene>
<dbReference type="GO" id="GO:0016791">
    <property type="term" value="F:phosphatase activity"/>
    <property type="evidence" value="ECO:0007669"/>
    <property type="project" value="TreeGrafter"/>
</dbReference>
<dbReference type="PANTHER" id="PTHR10000">
    <property type="entry name" value="PHOSPHOSERINE PHOSPHATASE"/>
    <property type="match status" value="1"/>
</dbReference>
<dbReference type="NCBIfam" id="TIGR01484">
    <property type="entry name" value="HAD-SF-IIB"/>
    <property type="match status" value="1"/>
</dbReference>
<dbReference type="InterPro" id="IPR006379">
    <property type="entry name" value="HAD-SF_hydro_IIB"/>
</dbReference>
<dbReference type="Gene3D" id="3.30.1240.10">
    <property type="match status" value="1"/>
</dbReference>
<evidence type="ECO:0000313" key="1">
    <source>
        <dbReference type="EMBL" id="HIQ96024.1"/>
    </source>
</evidence>
<reference evidence="1" key="1">
    <citation type="submission" date="2020-10" db="EMBL/GenBank/DDBJ databases">
        <authorList>
            <person name="Gilroy R."/>
        </authorList>
    </citation>
    <scope>NUCLEOTIDE SEQUENCE</scope>
    <source>
        <strain evidence="1">ChiSjej3B21-11622</strain>
    </source>
</reference>
<dbReference type="SUPFAM" id="SSF56784">
    <property type="entry name" value="HAD-like"/>
    <property type="match status" value="1"/>
</dbReference>
<dbReference type="AlphaFoldDB" id="A0A9D0ZUK3"/>
<dbReference type="Pfam" id="PF08282">
    <property type="entry name" value="Hydrolase_3"/>
    <property type="match status" value="1"/>
</dbReference>
<dbReference type="SFLD" id="SFLDG01144">
    <property type="entry name" value="C2.B.4:_PGP_Like"/>
    <property type="match status" value="1"/>
</dbReference>
<accession>A0A9D0ZUK3</accession>
<dbReference type="InterPro" id="IPR036412">
    <property type="entry name" value="HAD-like_sf"/>
</dbReference>
<reference evidence="1" key="2">
    <citation type="journal article" date="2021" name="PeerJ">
        <title>Extensive microbial diversity within the chicken gut microbiome revealed by metagenomics and culture.</title>
        <authorList>
            <person name="Gilroy R."/>
            <person name="Ravi A."/>
            <person name="Getino M."/>
            <person name="Pursley I."/>
            <person name="Horton D.L."/>
            <person name="Alikhan N.F."/>
            <person name="Baker D."/>
            <person name="Gharbi K."/>
            <person name="Hall N."/>
            <person name="Watson M."/>
            <person name="Adriaenssens E.M."/>
            <person name="Foster-Nyarko E."/>
            <person name="Jarju S."/>
            <person name="Secka A."/>
            <person name="Antonio M."/>
            <person name="Oren A."/>
            <person name="Chaudhuri R.R."/>
            <person name="La Ragione R."/>
            <person name="Hildebrand F."/>
            <person name="Pallen M.J."/>
        </authorList>
    </citation>
    <scope>NUCLEOTIDE SEQUENCE</scope>
    <source>
        <strain evidence="1">ChiSjej3B21-11622</strain>
    </source>
</reference>
<dbReference type="InterPro" id="IPR023214">
    <property type="entry name" value="HAD_sf"/>
</dbReference>
<dbReference type="Proteomes" id="UP000886886">
    <property type="component" value="Unassembled WGS sequence"/>
</dbReference>